<keyword evidence="2" id="KW-1185">Reference proteome</keyword>
<dbReference type="RefSeq" id="XP_005782020.1">
    <property type="nucleotide sequence ID" value="XM_005781963.1"/>
</dbReference>
<dbReference type="Proteomes" id="UP000013827">
    <property type="component" value="Unassembled WGS sequence"/>
</dbReference>
<dbReference type="Gene3D" id="3.40.50.150">
    <property type="entry name" value="Vaccinia Virus protein VP39"/>
    <property type="match status" value="1"/>
</dbReference>
<dbReference type="HOGENOM" id="CLU_1158220_0_0_1"/>
<sequence length="240" mass="26897">MPSLSIDACQQCSAAVNAAAGLLQVREAMLLKQLLRNASSYLEWGAGTSTVLALTTMHRQGVVHTIENQDGWCGVMNTRTDMRCIHACTERPSRFQLHCVRDGAQLAGYHFDRNLSLHSVPRPYNGVVKFSGQEVVPAREHGFHYVRLAADLQDTFDLILVDGRWRVACAMQAWLLANEKTTVLFHDWGRKEYHSPTLYHFKVVDQVGQLAVLKPKHSKHAKKREVVWSDLLSALDAPGP</sequence>
<name>A0A0D3K1F6_EMIH1</name>
<organism evidence="1 2">
    <name type="scientific">Emiliania huxleyi (strain CCMP1516)</name>
    <dbReference type="NCBI Taxonomy" id="280463"/>
    <lineage>
        <taxon>Eukaryota</taxon>
        <taxon>Haptista</taxon>
        <taxon>Haptophyta</taxon>
        <taxon>Prymnesiophyceae</taxon>
        <taxon>Isochrysidales</taxon>
        <taxon>Noelaerhabdaceae</taxon>
        <taxon>Emiliania</taxon>
    </lineage>
</organism>
<dbReference type="KEGG" id="ehx:EMIHUDRAFT_113714"/>
<evidence type="ECO:0000313" key="1">
    <source>
        <dbReference type="EnsemblProtists" id="EOD29591"/>
    </source>
</evidence>
<reference evidence="2" key="1">
    <citation type="journal article" date="2013" name="Nature">
        <title>Pan genome of the phytoplankton Emiliania underpins its global distribution.</title>
        <authorList>
            <person name="Read B.A."/>
            <person name="Kegel J."/>
            <person name="Klute M.J."/>
            <person name="Kuo A."/>
            <person name="Lefebvre S.C."/>
            <person name="Maumus F."/>
            <person name="Mayer C."/>
            <person name="Miller J."/>
            <person name="Monier A."/>
            <person name="Salamov A."/>
            <person name="Young J."/>
            <person name="Aguilar M."/>
            <person name="Claverie J.M."/>
            <person name="Frickenhaus S."/>
            <person name="Gonzalez K."/>
            <person name="Herman E.K."/>
            <person name="Lin Y.C."/>
            <person name="Napier J."/>
            <person name="Ogata H."/>
            <person name="Sarno A.F."/>
            <person name="Shmutz J."/>
            <person name="Schroeder D."/>
            <person name="de Vargas C."/>
            <person name="Verret F."/>
            <person name="von Dassow P."/>
            <person name="Valentin K."/>
            <person name="Van de Peer Y."/>
            <person name="Wheeler G."/>
            <person name="Dacks J.B."/>
            <person name="Delwiche C.F."/>
            <person name="Dyhrman S.T."/>
            <person name="Glockner G."/>
            <person name="John U."/>
            <person name="Richards T."/>
            <person name="Worden A.Z."/>
            <person name="Zhang X."/>
            <person name="Grigoriev I.V."/>
            <person name="Allen A.E."/>
            <person name="Bidle K."/>
            <person name="Borodovsky M."/>
            <person name="Bowler C."/>
            <person name="Brownlee C."/>
            <person name="Cock J.M."/>
            <person name="Elias M."/>
            <person name="Gladyshev V.N."/>
            <person name="Groth M."/>
            <person name="Guda C."/>
            <person name="Hadaegh A."/>
            <person name="Iglesias-Rodriguez M.D."/>
            <person name="Jenkins J."/>
            <person name="Jones B.M."/>
            <person name="Lawson T."/>
            <person name="Leese F."/>
            <person name="Lindquist E."/>
            <person name="Lobanov A."/>
            <person name="Lomsadze A."/>
            <person name="Malik S.B."/>
            <person name="Marsh M.E."/>
            <person name="Mackinder L."/>
            <person name="Mock T."/>
            <person name="Mueller-Roeber B."/>
            <person name="Pagarete A."/>
            <person name="Parker M."/>
            <person name="Probert I."/>
            <person name="Quesneville H."/>
            <person name="Raines C."/>
            <person name="Rensing S.A."/>
            <person name="Riano-Pachon D.M."/>
            <person name="Richier S."/>
            <person name="Rokitta S."/>
            <person name="Shiraiwa Y."/>
            <person name="Soanes D.M."/>
            <person name="van der Giezen M."/>
            <person name="Wahlund T.M."/>
            <person name="Williams B."/>
            <person name="Wilson W."/>
            <person name="Wolfe G."/>
            <person name="Wurch L.L."/>
        </authorList>
    </citation>
    <scope>NUCLEOTIDE SEQUENCE</scope>
</reference>
<evidence type="ECO:0008006" key="3">
    <source>
        <dbReference type="Google" id="ProtNLM"/>
    </source>
</evidence>
<dbReference type="InterPro" id="IPR029063">
    <property type="entry name" value="SAM-dependent_MTases_sf"/>
</dbReference>
<reference evidence="1" key="2">
    <citation type="submission" date="2024-10" db="UniProtKB">
        <authorList>
            <consortium name="EnsemblProtists"/>
        </authorList>
    </citation>
    <scope>IDENTIFICATION</scope>
</reference>
<dbReference type="PaxDb" id="2903-EOD29591"/>
<dbReference type="AlphaFoldDB" id="A0A0D3K1F6"/>
<dbReference type="eggNOG" id="ENOG502SFNP">
    <property type="taxonomic scope" value="Eukaryota"/>
</dbReference>
<evidence type="ECO:0000313" key="2">
    <source>
        <dbReference type="Proteomes" id="UP000013827"/>
    </source>
</evidence>
<dbReference type="GeneID" id="17274865"/>
<protein>
    <recommendedName>
        <fullName evidence="3">Methyltransferase</fullName>
    </recommendedName>
</protein>
<dbReference type="EnsemblProtists" id="EOD29591">
    <property type="protein sequence ID" value="EOD29591"/>
    <property type="gene ID" value="EMIHUDRAFT_113714"/>
</dbReference>
<accession>A0A0D3K1F6</accession>
<proteinExistence type="predicted"/>